<dbReference type="SUPFAM" id="SSF46689">
    <property type="entry name" value="Homeodomain-like"/>
    <property type="match status" value="1"/>
</dbReference>
<sequence>MNATTHTGIDTLLLAAHFLDQYGPTTPTASPDNHTSVGPHCAKNTGGPLQVVMPRKGSLKYTSTPLSELASQFAEVSMNECLPSESSSPTSSLPSSPCPSSADSDYAASLQSSKSASSRKSNPAIGRKVARSPQKTAHKVAKVAIVGGKAFSIPIAKRRDMQWRMSVERVSSAIETTPNSPVKETSRQLLEKVYDDITSHPPEFWTKIIAARILDRTPAQVNVWFSNRRQWFGPGDTFQCPFVDEAWAYTRRKTVKLRPAALEMSQEWSDSFFDDVLALYLDKGLEDTLRAECETKRKTIPRYKGKSKKRQIKHGE</sequence>
<name>A0AA39QQI1_9AGAR</name>
<comment type="caution">
    <text evidence="2">The sequence shown here is derived from an EMBL/GenBank/DDBJ whole genome shotgun (WGS) entry which is preliminary data.</text>
</comment>
<dbReference type="Gene3D" id="1.10.10.60">
    <property type="entry name" value="Homeodomain-like"/>
    <property type="match status" value="1"/>
</dbReference>
<dbReference type="Proteomes" id="UP001175228">
    <property type="component" value="Unassembled WGS sequence"/>
</dbReference>
<gene>
    <name evidence="2" type="ORF">EDD18DRAFT_1325545</name>
</gene>
<feature type="region of interest" description="Disordered" evidence="1">
    <location>
        <begin position="25"/>
        <end position="48"/>
    </location>
</feature>
<evidence type="ECO:0000313" key="3">
    <source>
        <dbReference type="Proteomes" id="UP001175228"/>
    </source>
</evidence>
<dbReference type="AlphaFoldDB" id="A0AA39QQI1"/>
<feature type="compositionally biased region" description="Polar residues" evidence="1">
    <location>
        <begin position="25"/>
        <end position="36"/>
    </location>
</feature>
<reference evidence="2" key="1">
    <citation type="submission" date="2023-06" db="EMBL/GenBank/DDBJ databases">
        <authorList>
            <consortium name="Lawrence Berkeley National Laboratory"/>
            <person name="Ahrendt S."/>
            <person name="Sahu N."/>
            <person name="Indic B."/>
            <person name="Wong-Bajracharya J."/>
            <person name="Merenyi Z."/>
            <person name="Ke H.-M."/>
            <person name="Monk M."/>
            <person name="Kocsube S."/>
            <person name="Drula E."/>
            <person name="Lipzen A."/>
            <person name="Balint B."/>
            <person name="Henrissat B."/>
            <person name="Andreopoulos B."/>
            <person name="Martin F.M."/>
            <person name="Harder C.B."/>
            <person name="Rigling D."/>
            <person name="Ford K.L."/>
            <person name="Foster G.D."/>
            <person name="Pangilinan J."/>
            <person name="Papanicolaou A."/>
            <person name="Barry K."/>
            <person name="LaButti K."/>
            <person name="Viragh M."/>
            <person name="Koriabine M."/>
            <person name="Yan M."/>
            <person name="Riley R."/>
            <person name="Champramary S."/>
            <person name="Plett K.L."/>
            <person name="Tsai I.J."/>
            <person name="Slot J."/>
            <person name="Sipos G."/>
            <person name="Plett J."/>
            <person name="Nagy L.G."/>
            <person name="Grigoriev I.V."/>
        </authorList>
    </citation>
    <scope>NUCLEOTIDE SEQUENCE</scope>
    <source>
        <strain evidence="2">HWK02</strain>
    </source>
</reference>
<evidence type="ECO:0000256" key="1">
    <source>
        <dbReference type="SAM" id="MobiDB-lite"/>
    </source>
</evidence>
<accession>A0AA39QQI1</accession>
<evidence type="ECO:0008006" key="4">
    <source>
        <dbReference type="Google" id="ProtNLM"/>
    </source>
</evidence>
<feature type="region of interest" description="Disordered" evidence="1">
    <location>
        <begin position="81"/>
        <end position="138"/>
    </location>
</feature>
<organism evidence="2 3">
    <name type="scientific">Armillaria luteobubalina</name>
    <dbReference type="NCBI Taxonomy" id="153913"/>
    <lineage>
        <taxon>Eukaryota</taxon>
        <taxon>Fungi</taxon>
        <taxon>Dikarya</taxon>
        <taxon>Basidiomycota</taxon>
        <taxon>Agaricomycotina</taxon>
        <taxon>Agaricomycetes</taxon>
        <taxon>Agaricomycetidae</taxon>
        <taxon>Agaricales</taxon>
        <taxon>Marasmiineae</taxon>
        <taxon>Physalacriaceae</taxon>
        <taxon>Armillaria</taxon>
    </lineage>
</organism>
<evidence type="ECO:0000313" key="2">
    <source>
        <dbReference type="EMBL" id="KAK0506255.1"/>
    </source>
</evidence>
<dbReference type="GO" id="GO:0003677">
    <property type="term" value="F:DNA binding"/>
    <property type="evidence" value="ECO:0007669"/>
    <property type="project" value="InterPro"/>
</dbReference>
<dbReference type="InterPro" id="IPR009057">
    <property type="entry name" value="Homeodomain-like_sf"/>
</dbReference>
<dbReference type="InterPro" id="IPR001356">
    <property type="entry name" value="HD"/>
</dbReference>
<feature type="compositionally biased region" description="Low complexity" evidence="1">
    <location>
        <begin position="82"/>
        <end position="121"/>
    </location>
</feature>
<proteinExistence type="predicted"/>
<dbReference type="CDD" id="cd00086">
    <property type="entry name" value="homeodomain"/>
    <property type="match status" value="1"/>
</dbReference>
<protein>
    <recommendedName>
        <fullName evidence="4">Homeobox domain-containing protein</fullName>
    </recommendedName>
</protein>
<dbReference type="EMBL" id="JAUEPU010000001">
    <property type="protein sequence ID" value="KAK0506255.1"/>
    <property type="molecule type" value="Genomic_DNA"/>
</dbReference>
<keyword evidence="3" id="KW-1185">Reference proteome</keyword>